<dbReference type="Proteomes" id="UP001642409">
    <property type="component" value="Unassembled WGS sequence"/>
</dbReference>
<keyword evidence="1" id="KW-0812">Transmembrane</keyword>
<reference evidence="4 5" key="2">
    <citation type="submission" date="2024-07" db="EMBL/GenBank/DDBJ databases">
        <authorList>
            <person name="Akdeniz Z."/>
        </authorList>
    </citation>
    <scope>NUCLEOTIDE SEQUENCE [LARGE SCALE GENOMIC DNA]</scope>
</reference>
<evidence type="ECO:0000313" key="4">
    <source>
        <dbReference type="EMBL" id="CAL6061160.1"/>
    </source>
</evidence>
<reference evidence="3" key="1">
    <citation type="submission" date="2023-06" db="EMBL/GenBank/DDBJ databases">
        <authorList>
            <person name="Kurt Z."/>
        </authorList>
    </citation>
    <scope>NUCLEOTIDE SEQUENCE</scope>
</reference>
<organism evidence="3">
    <name type="scientific">Hexamita inflata</name>
    <dbReference type="NCBI Taxonomy" id="28002"/>
    <lineage>
        <taxon>Eukaryota</taxon>
        <taxon>Metamonada</taxon>
        <taxon>Diplomonadida</taxon>
        <taxon>Hexamitidae</taxon>
        <taxon>Hexamitinae</taxon>
        <taxon>Hexamita</taxon>
    </lineage>
</organism>
<keyword evidence="1" id="KW-1133">Transmembrane helix</keyword>
<keyword evidence="5" id="KW-1185">Reference proteome</keyword>
<dbReference type="Pfam" id="PF00085">
    <property type="entry name" value="Thioredoxin"/>
    <property type="match status" value="1"/>
</dbReference>
<evidence type="ECO:0000259" key="2">
    <source>
        <dbReference type="Pfam" id="PF00085"/>
    </source>
</evidence>
<evidence type="ECO:0000313" key="3">
    <source>
        <dbReference type="EMBL" id="CAI9944737.1"/>
    </source>
</evidence>
<dbReference type="EMBL" id="CATOUU010000730">
    <property type="protein sequence ID" value="CAI9944737.1"/>
    <property type="molecule type" value="Genomic_DNA"/>
</dbReference>
<dbReference type="EMBL" id="CAXDID020000233">
    <property type="protein sequence ID" value="CAL6061160.1"/>
    <property type="molecule type" value="Genomic_DNA"/>
</dbReference>
<dbReference type="Gene3D" id="3.40.30.10">
    <property type="entry name" value="Glutaredoxin"/>
    <property type="match status" value="1"/>
</dbReference>
<evidence type="ECO:0000256" key="1">
    <source>
        <dbReference type="SAM" id="Phobius"/>
    </source>
</evidence>
<dbReference type="AlphaFoldDB" id="A0AA86PV51"/>
<feature type="domain" description="Thioredoxin" evidence="2">
    <location>
        <begin position="23"/>
        <end position="108"/>
    </location>
</feature>
<proteinExistence type="predicted"/>
<feature type="transmembrane region" description="Helical" evidence="1">
    <location>
        <begin position="406"/>
        <end position="427"/>
    </location>
</feature>
<name>A0AA86PV51_9EUKA</name>
<accession>A0AA86PV51</accession>
<keyword evidence="1" id="KW-0472">Membrane</keyword>
<evidence type="ECO:0000313" key="5">
    <source>
        <dbReference type="Proteomes" id="UP001642409"/>
    </source>
</evidence>
<sequence>MMLFDVILSVNIIKLDQDNKGEINSTYNSFIKFYIKECPACKTFNVSFYQLESLDVNATFFDVNCDTYPDVCQQFGVRQVPSLIQSIMGKPAGRLEYFASKDQIQKFVTLASANMISERNTFASIADARATSENQFIITAPSPDLVEAYLAYYRTTINISFVQSENISLFCQKKQVLIPFTQKISNPLQLRTFIQQMNRDWLIKITGKSIQRLSHQQNNQLSFIVLRESRDFQAVKDLEQFIYLMEMKLIKTDEETEKLFQMAKKFYQLAYIDTQEYMQYAEQFGIKKTFSSPVFVVQGDNSYSKQVYSPLINQNLTVKFNQNFTEYSQQLNVTENYTVPDIVTQFLQFLKKDKAQKLEKLKYKEEKAKRVKIGKDQDYTPPAEGLFQKADYLLSEAMNESTELKVAVGTFAGILTATMILISWVFCKQNVV</sequence>
<dbReference type="InterPro" id="IPR013766">
    <property type="entry name" value="Thioredoxin_domain"/>
</dbReference>
<gene>
    <name evidence="3" type="ORF">HINF_LOCUS32382</name>
    <name evidence="4" type="ORF">HINF_LOCUS49575</name>
</gene>
<dbReference type="SUPFAM" id="SSF52833">
    <property type="entry name" value="Thioredoxin-like"/>
    <property type="match status" value="1"/>
</dbReference>
<dbReference type="GO" id="GO:0016853">
    <property type="term" value="F:isomerase activity"/>
    <property type="evidence" value="ECO:0007669"/>
    <property type="project" value="UniProtKB-KW"/>
</dbReference>
<protein>
    <submittedName>
        <fullName evidence="3">Protein disulfide isomerase PDI2</fullName>
    </submittedName>
    <submittedName>
        <fullName evidence="4">Protein_disulfide isomerase PDI2</fullName>
    </submittedName>
</protein>
<dbReference type="CDD" id="cd02947">
    <property type="entry name" value="TRX_family"/>
    <property type="match status" value="1"/>
</dbReference>
<keyword evidence="3" id="KW-0413">Isomerase</keyword>
<comment type="caution">
    <text evidence="3">The sequence shown here is derived from an EMBL/GenBank/DDBJ whole genome shotgun (WGS) entry which is preliminary data.</text>
</comment>
<dbReference type="InterPro" id="IPR036249">
    <property type="entry name" value="Thioredoxin-like_sf"/>
</dbReference>